<dbReference type="GO" id="GO:0016301">
    <property type="term" value="F:kinase activity"/>
    <property type="evidence" value="ECO:0007669"/>
    <property type="project" value="UniProtKB-KW"/>
</dbReference>
<evidence type="ECO:0000256" key="2">
    <source>
        <dbReference type="ARBA" id="ARBA00022553"/>
    </source>
</evidence>
<dbReference type="CDD" id="cd00211">
    <property type="entry name" value="PTS_IIA_fru"/>
    <property type="match status" value="1"/>
</dbReference>
<keyword evidence="6" id="KW-0418">Kinase</keyword>
<sequence length="124" mass="13149">MIRLCGDILVGIGATDPAYTDAMFARELQVATYMGNGFAIPHGTNEARAHVKRTALGFLQFPEGVEWEGHTVYVAIPIASNSDEHVGILGALAGVLADPASAEKLRKATSPDEVMELLAPEEGE</sequence>
<feature type="domain" description="PTS EIIA type-2" evidence="7">
    <location>
        <begin position="1"/>
        <end position="121"/>
    </location>
</feature>
<keyword evidence="5" id="KW-0598">Phosphotransferase system</keyword>
<proteinExistence type="predicted"/>
<comment type="caution">
    <text evidence="8">The sequence shown here is derived from an EMBL/GenBank/DDBJ whole genome shotgun (WGS) entry which is preliminary data.</text>
</comment>
<keyword evidence="2" id="KW-0597">Phosphoprotein</keyword>
<dbReference type="Pfam" id="PF00359">
    <property type="entry name" value="PTS_EIIA_2"/>
    <property type="match status" value="1"/>
</dbReference>
<dbReference type="GO" id="GO:0009401">
    <property type="term" value="P:phosphoenolpyruvate-dependent sugar phosphotransferase system"/>
    <property type="evidence" value="ECO:0007669"/>
    <property type="project" value="UniProtKB-KW"/>
</dbReference>
<dbReference type="Gene3D" id="3.40.930.10">
    <property type="entry name" value="Mannitol-specific EII, Chain A"/>
    <property type="match status" value="1"/>
</dbReference>
<dbReference type="EMBL" id="VSSQ01038836">
    <property type="protein sequence ID" value="MPM91837.1"/>
    <property type="molecule type" value="Genomic_DNA"/>
</dbReference>
<accession>A0A645DR82</accession>
<evidence type="ECO:0000256" key="3">
    <source>
        <dbReference type="ARBA" id="ARBA00022597"/>
    </source>
</evidence>
<dbReference type="GO" id="GO:0090563">
    <property type="term" value="F:protein-phosphocysteine-sugar phosphotransferase activity"/>
    <property type="evidence" value="ECO:0007669"/>
    <property type="project" value="TreeGrafter"/>
</dbReference>
<gene>
    <name evidence="8" type="primary">fruB</name>
    <name evidence="8" type="ORF">SDC9_138971</name>
</gene>
<dbReference type="AlphaFoldDB" id="A0A645DR82"/>
<dbReference type="PANTHER" id="PTHR30181:SF3">
    <property type="entry name" value="MULTIPHOSPHORYL TRANSFER PROTEIN"/>
    <property type="match status" value="1"/>
</dbReference>
<protein>
    <submittedName>
        <fullName evidence="8">Multiphosphoryl transfer protein</fullName>
    </submittedName>
</protein>
<evidence type="ECO:0000313" key="8">
    <source>
        <dbReference type="EMBL" id="MPM91837.1"/>
    </source>
</evidence>
<evidence type="ECO:0000256" key="1">
    <source>
        <dbReference type="ARBA" id="ARBA00022448"/>
    </source>
</evidence>
<organism evidence="8">
    <name type="scientific">bioreactor metagenome</name>
    <dbReference type="NCBI Taxonomy" id="1076179"/>
    <lineage>
        <taxon>unclassified sequences</taxon>
        <taxon>metagenomes</taxon>
        <taxon>ecological metagenomes</taxon>
    </lineage>
</organism>
<keyword evidence="3" id="KW-0762">Sugar transport</keyword>
<keyword evidence="4" id="KW-0808">Transferase</keyword>
<evidence type="ECO:0000259" key="7">
    <source>
        <dbReference type="PROSITE" id="PS51094"/>
    </source>
</evidence>
<dbReference type="InterPro" id="IPR002178">
    <property type="entry name" value="PTS_EIIA_type-2_dom"/>
</dbReference>
<name>A0A645DR82_9ZZZZ</name>
<evidence type="ECO:0000256" key="4">
    <source>
        <dbReference type="ARBA" id="ARBA00022679"/>
    </source>
</evidence>
<dbReference type="PANTHER" id="PTHR30181">
    <property type="entry name" value="MANNITOL PERMEASE IIC COMPONENT"/>
    <property type="match status" value="1"/>
</dbReference>
<dbReference type="PROSITE" id="PS51094">
    <property type="entry name" value="PTS_EIIA_TYPE_2"/>
    <property type="match status" value="1"/>
</dbReference>
<evidence type="ECO:0000256" key="6">
    <source>
        <dbReference type="ARBA" id="ARBA00022777"/>
    </source>
</evidence>
<dbReference type="GO" id="GO:0005886">
    <property type="term" value="C:plasma membrane"/>
    <property type="evidence" value="ECO:0007669"/>
    <property type="project" value="TreeGrafter"/>
</dbReference>
<dbReference type="InterPro" id="IPR016152">
    <property type="entry name" value="PTrfase/Anion_transptr"/>
</dbReference>
<evidence type="ECO:0000256" key="5">
    <source>
        <dbReference type="ARBA" id="ARBA00022683"/>
    </source>
</evidence>
<dbReference type="InterPro" id="IPR050893">
    <property type="entry name" value="Sugar_PTS"/>
</dbReference>
<reference evidence="8" key="1">
    <citation type="submission" date="2019-08" db="EMBL/GenBank/DDBJ databases">
        <authorList>
            <person name="Kucharzyk K."/>
            <person name="Murdoch R.W."/>
            <person name="Higgins S."/>
            <person name="Loffler F."/>
        </authorList>
    </citation>
    <scope>NUCLEOTIDE SEQUENCE</scope>
</reference>
<keyword evidence="1" id="KW-0813">Transport</keyword>
<dbReference type="SUPFAM" id="SSF55804">
    <property type="entry name" value="Phoshotransferase/anion transport protein"/>
    <property type="match status" value="1"/>
</dbReference>